<dbReference type="InterPro" id="IPR032707">
    <property type="entry name" value="MYCBPAP"/>
</dbReference>
<feature type="compositionally biased region" description="Acidic residues" evidence="9">
    <location>
        <begin position="1012"/>
        <end position="1039"/>
    </location>
</feature>
<evidence type="ECO:0000256" key="5">
    <source>
        <dbReference type="ARBA" id="ARBA00022741"/>
    </source>
</evidence>
<gene>
    <name evidence="10" type="ORF">TTHERM_00856750</name>
</gene>
<feature type="region of interest" description="Disordered" evidence="9">
    <location>
        <begin position="1"/>
        <end position="30"/>
    </location>
</feature>
<reference evidence="11" key="1">
    <citation type="journal article" date="2006" name="PLoS Biol.">
        <title>Macronuclear genome sequence of the ciliate Tetrahymena thermophila, a model eukaryote.</title>
        <authorList>
            <person name="Eisen J.A."/>
            <person name="Coyne R.S."/>
            <person name="Wu M."/>
            <person name="Wu D."/>
            <person name="Thiagarajan M."/>
            <person name="Wortman J.R."/>
            <person name="Badger J.H."/>
            <person name="Ren Q."/>
            <person name="Amedeo P."/>
            <person name="Jones K.M."/>
            <person name="Tallon L.J."/>
            <person name="Delcher A.L."/>
            <person name="Salzberg S.L."/>
            <person name="Silva J.C."/>
            <person name="Haas B.J."/>
            <person name="Majoros W.H."/>
            <person name="Farzad M."/>
            <person name="Carlton J.M."/>
            <person name="Smith R.K. Jr."/>
            <person name="Garg J."/>
            <person name="Pearlman R.E."/>
            <person name="Karrer K.M."/>
            <person name="Sun L."/>
            <person name="Manning G."/>
            <person name="Elde N.C."/>
            <person name="Turkewitz A.P."/>
            <person name="Asai D.J."/>
            <person name="Wilkes D.E."/>
            <person name="Wang Y."/>
            <person name="Cai H."/>
            <person name="Collins K."/>
            <person name="Stewart B.A."/>
            <person name="Lee S.R."/>
            <person name="Wilamowska K."/>
            <person name="Weinberg Z."/>
            <person name="Ruzzo W.L."/>
            <person name="Wloga D."/>
            <person name="Gaertig J."/>
            <person name="Frankel J."/>
            <person name="Tsao C.-C."/>
            <person name="Gorovsky M.A."/>
            <person name="Keeling P.J."/>
            <person name="Waller R.F."/>
            <person name="Patron N.J."/>
            <person name="Cherry J.M."/>
            <person name="Stover N.A."/>
            <person name="Krieger C.J."/>
            <person name="del Toro C."/>
            <person name="Ryder H.F."/>
            <person name="Williamson S.C."/>
            <person name="Barbeau R.A."/>
            <person name="Hamilton E.P."/>
            <person name="Orias E."/>
        </authorList>
    </citation>
    <scope>NUCLEOTIDE SEQUENCE [LARGE SCALE GENOMIC DNA]</scope>
    <source>
        <strain evidence="11">SB210</strain>
    </source>
</reference>
<evidence type="ECO:0000256" key="2">
    <source>
        <dbReference type="ARBA" id="ARBA00008982"/>
    </source>
</evidence>
<dbReference type="HOGENOM" id="CLU_262873_0_0_1"/>
<keyword evidence="11" id="KW-1185">Reference proteome</keyword>
<proteinExistence type="inferred from homology"/>
<dbReference type="eggNOG" id="ENOG502R274">
    <property type="taxonomic scope" value="Eukaryota"/>
</dbReference>
<name>Q23CI8_TETTS</name>
<evidence type="ECO:0000256" key="4">
    <source>
        <dbReference type="ARBA" id="ARBA00022679"/>
    </source>
</evidence>
<dbReference type="EC" id="2.7.2.3" evidence="3"/>
<feature type="region of interest" description="Disordered" evidence="9">
    <location>
        <begin position="1180"/>
        <end position="1227"/>
    </location>
</feature>
<dbReference type="Pfam" id="PF14646">
    <property type="entry name" value="MYCBPAP"/>
    <property type="match status" value="1"/>
</dbReference>
<keyword evidence="8" id="KW-0460">Magnesium</keyword>
<keyword evidence="6 10" id="KW-0418">Kinase</keyword>
<dbReference type="SUPFAM" id="SSF53748">
    <property type="entry name" value="Phosphoglycerate kinase"/>
    <property type="match status" value="1"/>
</dbReference>
<feature type="compositionally biased region" description="Polar residues" evidence="9">
    <location>
        <begin position="998"/>
        <end position="1011"/>
    </location>
</feature>
<dbReference type="Proteomes" id="UP000009168">
    <property type="component" value="Unassembled WGS sequence"/>
</dbReference>
<evidence type="ECO:0000256" key="9">
    <source>
        <dbReference type="SAM" id="MobiDB-lite"/>
    </source>
</evidence>
<dbReference type="Gene3D" id="3.40.50.1260">
    <property type="entry name" value="Phosphoglycerate kinase, N-terminal domain"/>
    <property type="match status" value="1"/>
</dbReference>
<comment type="similarity">
    <text evidence="2">Belongs to the phosphoglycerate kinase family.</text>
</comment>
<evidence type="ECO:0000313" key="10">
    <source>
        <dbReference type="EMBL" id="EAR94292.1"/>
    </source>
</evidence>
<keyword evidence="4" id="KW-0808">Transferase</keyword>
<evidence type="ECO:0000256" key="8">
    <source>
        <dbReference type="ARBA" id="ARBA00022842"/>
    </source>
</evidence>
<dbReference type="OrthoDB" id="10263316at2759"/>
<dbReference type="EMBL" id="GG662716">
    <property type="protein sequence ID" value="EAR94292.1"/>
    <property type="molecule type" value="Genomic_DNA"/>
</dbReference>
<dbReference type="KEGG" id="tet:TTHERM_00856750"/>
<dbReference type="InterPro" id="IPR036043">
    <property type="entry name" value="Phosphoglycerate_kinase_sf"/>
</dbReference>
<feature type="region of interest" description="Disordered" evidence="9">
    <location>
        <begin position="998"/>
        <end position="1048"/>
    </location>
</feature>
<dbReference type="STRING" id="312017.Q23CI8"/>
<dbReference type="GO" id="GO:0006096">
    <property type="term" value="P:glycolytic process"/>
    <property type="evidence" value="ECO:0007669"/>
    <property type="project" value="InterPro"/>
</dbReference>
<feature type="region of interest" description="Disordered" evidence="9">
    <location>
        <begin position="594"/>
        <end position="624"/>
    </location>
</feature>
<protein>
    <recommendedName>
        <fullName evidence="3">phosphoglycerate kinase</fullName>
        <ecNumber evidence="3">2.7.2.3</ecNumber>
    </recommendedName>
</protein>
<dbReference type="InterPro" id="IPR001576">
    <property type="entry name" value="Phosphoglycerate_kinase"/>
</dbReference>
<evidence type="ECO:0000313" key="11">
    <source>
        <dbReference type="Proteomes" id="UP000009168"/>
    </source>
</evidence>
<dbReference type="Pfam" id="PF00162">
    <property type="entry name" value="PGK"/>
    <property type="match status" value="1"/>
</dbReference>
<feature type="compositionally biased region" description="Polar residues" evidence="9">
    <location>
        <begin position="12"/>
        <end position="28"/>
    </location>
</feature>
<evidence type="ECO:0000256" key="7">
    <source>
        <dbReference type="ARBA" id="ARBA00022840"/>
    </source>
</evidence>
<evidence type="ECO:0000256" key="3">
    <source>
        <dbReference type="ARBA" id="ARBA00013061"/>
    </source>
</evidence>
<feature type="compositionally biased region" description="Polar residues" evidence="9">
    <location>
        <begin position="1186"/>
        <end position="1197"/>
    </location>
</feature>
<evidence type="ECO:0000256" key="1">
    <source>
        <dbReference type="ARBA" id="ARBA00001946"/>
    </source>
</evidence>
<keyword evidence="5" id="KW-0547">Nucleotide-binding</keyword>
<keyword evidence="7" id="KW-0067">ATP-binding</keyword>
<evidence type="ECO:0000256" key="6">
    <source>
        <dbReference type="ARBA" id="ARBA00022777"/>
    </source>
</evidence>
<comment type="cofactor">
    <cofactor evidence="1">
        <name>Mg(2+)</name>
        <dbReference type="ChEBI" id="CHEBI:18420"/>
    </cofactor>
</comment>
<dbReference type="RefSeq" id="XP_001014537.1">
    <property type="nucleotide sequence ID" value="XM_001014537.1"/>
</dbReference>
<accession>Q23CI8</accession>
<organism evidence="10 11">
    <name type="scientific">Tetrahymena thermophila (strain SB210)</name>
    <dbReference type="NCBI Taxonomy" id="312017"/>
    <lineage>
        <taxon>Eukaryota</taxon>
        <taxon>Sar</taxon>
        <taxon>Alveolata</taxon>
        <taxon>Ciliophora</taxon>
        <taxon>Intramacronucleata</taxon>
        <taxon>Oligohymenophorea</taxon>
        <taxon>Hymenostomatida</taxon>
        <taxon>Tetrahymenina</taxon>
        <taxon>Tetrahymenidae</taxon>
        <taxon>Tetrahymena</taxon>
    </lineage>
</organism>
<dbReference type="GO" id="GO:0004618">
    <property type="term" value="F:phosphoglycerate kinase activity"/>
    <property type="evidence" value="ECO:0007669"/>
    <property type="project" value="UniProtKB-EC"/>
</dbReference>
<dbReference type="GeneID" id="7842919"/>
<dbReference type="InterPro" id="IPR015824">
    <property type="entry name" value="Phosphoglycerate_kinase_N"/>
</dbReference>
<sequence>MDKDTFLEEDSINNADYSRSNLDNSNQDIPKKHVKKQFILRKRIEEDIKNSKQYQVQNNSKLVQPQPQNLKKSFQNAARMISQASRASQLLNNSLGVNNTAAAAGLLNESKTRETLYSQKSLGTENMLHMREEKKRVTQIEEQYKPQYNGPQVELVDGKKNLSFIINTGLVAFDHVIVRNNGSASIYYEWKRIESDKFNNSTLSDPEQKFFCHHEQNVIKPGQSKRFVFAFMSKVTGIFYEEWELQCEPPTMHPIQRLKLTGNAIDVDNLKDWRSDFEKESLNHYVYKGMNEIVGDIIAEVRTPTPPLPDLEDPEVCKREFEEKNEDLHVWYNPLVMKWWRLLEQDLYQELNMNPEHQYWDLNLNYIKSMVESVEDEDNKAFFESRYKTYFELSKVKPVERSQIFQQTKDFIWKLACNVPAISDKVKEEMGMWEYVFRPPLQERDFTEQELKQFEDEKAKIKADWMKKAKKKKWTDDDEKKMIEDYRNQLSTRISNEVYSFFEGFEEKDALYRALNTIQTRKETPSLEYFEHLIRKKPIKDLDIDGKRILLRVHLKLSPSADALEKKAQHEQRIIQEKEEEQKRIEEEKALQEKLAKEKKKPTKRPPPPPAKGKGAKQQVEEEKPKEKILDISFLDEDNLLEIMDSLKYILERQAKLVILLVSYDIPLGEYKLTSSIKFFIEYLKKQVENQIQFVDTFYIENFEEKIETESFPDNSILVLENCFFVPEEVGFKQIKQVTAEGKEETSLVKYTLEDKHNYISTLCSYCPSYVIEDKENFFSRLTSMVNFSFENQVSGVHISEDIQLASHLITFNKSPFHVFIGGSLTPSKLIAIDTLSNFAQQIHLYSEIGIKFLIVQQEIWQEERASLLQQEKQLQSVSSKDKENTNLSQIQQALLASSSHIILNMPFTNFSVSPIEKLAIQGVIASVKNRGKTQLVLPQDFIVVPDSSFEGVEKFTPSWFEQSLLQSQNYPPRIVKQPVDSKANSEAVDQSHLNNSLLADQSPIQKNNITQEDDAVEDVDRVDEGEDEDEYEEYEDEEGTKRKKKSKNYNDVIEDVEDESEHYEYDYAAQFPANHIIIDFGEKTLSALRKGVRKSRKLAWFEQLSIFTSVSTNETNKIAAKTLHKMQEDKRARLESQRKENNDYNYVNDVLAFVFGKSVEKHVNMFELVDPKQKVSDIGQDDGFSINSENVGSNQGQNKNEQQEEDKDKLANPDEDDKSVHSGTTAVTKPNTVRIISDFYSKDSEFLLKILHGTHIEALSTIESYAQKSESNLSDDLSFLDRL</sequence>
<dbReference type="PANTHER" id="PTHR48421">
    <property type="entry name" value="MYCBP-ASSOCIATED PROTEIN"/>
    <property type="match status" value="1"/>
</dbReference>
<dbReference type="PANTHER" id="PTHR48421:SF1">
    <property type="entry name" value="MYCBP-ASSOCIATED PROTEIN"/>
    <property type="match status" value="1"/>
</dbReference>
<dbReference type="GO" id="GO:0005524">
    <property type="term" value="F:ATP binding"/>
    <property type="evidence" value="ECO:0007669"/>
    <property type="project" value="UniProtKB-KW"/>
</dbReference>
<dbReference type="InParanoid" id="Q23CI8"/>